<comment type="caution">
    <text evidence="3">The sequence shown here is derived from an EMBL/GenBank/DDBJ whole genome shotgun (WGS) entry which is preliminary data.</text>
</comment>
<dbReference type="Pfam" id="PF01025">
    <property type="entry name" value="GrpE"/>
    <property type="match status" value="1"/>
</dbReference>
<dbReference type="GO" id="GO:0051087">
    <property type="term" value="F:protein-folding chaperone binding"/>
    <property type="evidence" value="ECO:0007669"/>
    <property type="project" value="InterPro"/>
</dbReference>
<gene>
    <name evidence="3" type="ORF">DAMNIGENAA_12840</name>
</gene>
<dbReference type="GO" id="GO:0000774">
    <property type="term" value="F:adenyl-nucleotide exchange factor activity"/>
    <property type="evidence" value="ECO:0007669"/>
    <property type="project" value="InterPro"/>
</dbReference>
<evidence type="ECO:0000313" key="3">
    <source>
        <dbReference type="EMBL" id="GLI33851.1"/>
    </source>
</evidence>
<dbReference type="InterPro" id="IPR009012">
    <property type="entry name" value="GrpE_head"/>
</dbReference>
<keyword evidence="4" id="KW-1185">Reference proteome</keyword>
<organism evidence="3 4">
    <name type="scientific">Desulforhabdus amnigena</name>
    <dbReference type="NCBI Taxonomy" id="40218"/>
    <lineage>
        <taxon>Bacteria</taxon>
        <taxon>Pseudomonadati</taxon>
        <taxon>Thermodesulfobacteriota</taxon>
        <taxon>Syntrophobacteria</taxon>
        <taxon>Syntrophobacterales</taxon>
        <taxon>Syntrophobacteraceae</taxon>
        <taxon>Desulforhabdus</taxon>
    </lineage>
</organism>
<dbReference type="RefSeq" id="WP_281793093.1">
    <property type="nucleotide sequence ID" value="NZ_BSDR01000001.1"/>
</dbReference>
<evidence type="ECO:0008006" key="5">
    <source>
        <dbReference type="Google" id="ProtNLM"/>
    </source>
</evidence>
<dbReference type="GO" id="GO:0006457">
    <property type="term" value="P:protein folding"/>
    <property type="evidence" value="ECO:0007669"/>
    <property type="project" value="InterPro"/>
</dbReference>
<feature type="coiled-coil region" evidence="2">
    <location>
        <begin position="26"/>
        <end position="53"/>
    </location>
</feature>
<dbReference type="GO" id="GO:0042803">
    <property type="term" value="F:protein homodimerization activity"/>
    <property type="evidence" value="ECO:0007669"/>
    <property type="project" value="InterPro"/>
</dbReference>
<dbReference type="InterPro" id="IPR000740">
    <property type="entry name" value="GrpE"/>
</dbReference>
<protein>
    <recommendedName>
        <fullName evidence="5">Nucleotide exchange factor GrpE</fullName>
    </recommendedName>
</protein>
<dbReference type="EMBL" id="BSDR01000001">
    <property type="protein sequence ID" value="GLI33851.1"/>
    <property type="molecule type" value="Genomic_DNA"/>
</dbReference>
<evidence type="ECO:0000256" key="1">
    <source>
        <dbReference type="ARBA" id="ARBA00023186"/>
    </source>
</evidence>
<name>A0A9W6D5R4_9BACT</name>
<dbReference type="AlphaFoldDB" id="A0A9W6D5R4"/>
<keyword evidence="1" id="KW-0143">Chaperone</keyword>
<evidence type="ECO:0000256" key="2">
    <source>
        <dbReference type="SAM" id="Coils"/>
    </source>
</evidence>
<dbReference type="Gene3D" id="2.30.22.10">
    <property type="entry name" value="Head domain of nucleotide exchange factor GrpE"/>
    <property type="match status" value="1"/>
</dbReference>
<proteinExistence type="predicted"/>
<accession>A0A9W6D5R4</accession>
<reference evidence="3" key="1">
    <citation type="submission" date="2022-12" db="EMBL/GenBank/DDBJ databases">
        <title>Reference genome sequencing for broad-spectrum identification of bacterial and archaeal isolates by mass spectrometry.</title>
        <authorList>
            <person name="Sekiguchi Y."/>
            <person name="Tourlousse D.M."/>
        </authorList>
    </citation>
    <scope>NUCLEOTIDE SEQUENCE</scope>
    <source>
        <strain evidence="3">ASRB1</strain>
    </source>
</reference>
<dbReference type="Proteomes" id="UP001144372">
    <property type="component" value="Unassembled WGS sequence"/>
</dbReference>
<evidence type="ECO:0000313" key="4">
    <source>
        <dbReference type="Proteomes" id="UP001144372"/>
    </source>
</evidence>
<dbReference type="SUPFAM" id="SSF51064">
    <property type="entry name" value="Head domain of nucleotide exchange factor GrpE"/>
    <property type="match status" value="1"/>
</dbReference>
<sequence length="176" mass="20087">MWSKLFQLFRRKTASDDAFKADAAALQELQAVKKLLRKQNIFLEKMREELLAQSEGQSRQQLQPLLSFAEAYFFLSQSLGQYEALSAQRREAVEMVWSRLDGLLAAVQVTMIRQEGVPFDGRLHEAIENTSPEYDQLKVLRVLQPGYLHEGKVIKTAKVVIGQNETIEALLRGVNH</sequence>
<keyword evidence="2" id="KW-0175">Coiled coil</keyword>